<protein>
    <submittedName>
        <fullName evidence="2">Uncharacterized protein</fullName>
    </submittedName>
</protein>
<feature type="compositionally biased region" description="Gly residues" evidence="1">
    <location>
        <begin position="27"/>
        <end position="36"/>
    </location>
</feature>
<accession>F2U8U0</accession>
<evidence type="ECO:0000256" key="1">
    <source>
        <dbReference type="SAM" id="MobiDB-lite"/>
    </source>
</evidence>
<feature type="compositionally biased region" description="Low complexity" evidence="1">
    <location>
        <begin position="159"/>
        <end position="175"/>
    </location>
</feature>
<dbReference type="AlphaFoldDB" id="F2U8U0"/>
<gene>
    <name evidence="2" type="ORF">PTSG_04525</name>
</gene>
<feature type="compositionally biased region" description="Basic and acidic residues" evidence="1">
    <location>
        <begin position="573"/>
        <end position="584"/>
    </location>
</feature>
<feature type="region of interest" description="Disordered" evidence="1">
    <location>
        <begin position="252"/>
        <end position="363"/>
    </location>
</feature>
<keyword evidence="3" id="KW-1185">Reference proteome</keyword>
<feature type="compositionally biased region" description="Polar residues" evidence="1">
    <location>
        <begin position="101"/>
        <end position="111"/>
    </location>
</feature>
<feature type="compositionally biased region" description="Acidic residues" evidence="1">
    <location>
        <begin position="592"/>
        <end position="617"/>
    </location>
</feature>
<feature type="compositionally biased region" description="Low complexity" evidence="1">
    <location>
        <begin position="205"/>
        <end position="217"/>
    </location>
</feature>
<dbReference type="InParanoid" id="F2U8U0"/>
<feature type="region of interest" description="Disordered" evidence="1">
    <location>
        <begin position="431"/>
        <end position="451"/>
    </location>
</feature>
<feature type="compositionally biased region" description="Basic and acidic residues" evidence="1">
    <location>
        <begin position="300"/>
        <end position="316"/>
    </location>
</feature>
<dbReference type="Proteomes" id="UP000007799">
    <property type="component" value="Unassembled WGS sequence"/>
</dbReference>
<feature type="compositionally biased region" description="Low complexity" evidence="1">
    <location>
        <begin position="520"/>
        <end position="535"/>
    </location>
</feature>
<feature type="region of interest" description="Disordered" evidence="1">
    <location>
        <begin position="570"/>
        <end position="646"/>
    </location>
</feature>
<feature type="compositionally biased region" description="Polar residues" evidence="1">
    <location>
        <begin position="218"/>
        <end position="231"/>
    </location>
</feature>
<feature type="compositionally biased region" description="Low complexity" evidence="1">
    <location>
        <begin position="112"/>
        <end position="124"/>
    </location>
</feature>
<feature type="compositionally biased region" description="Low complexity" evidence="1">
    <location>
        <begin position="63"/>
        <end position="93"/>
    </location>
</feature>
<proteinExistence type="predicted"/>
<name>F2U8U0_SALR5</name>
<feature type="region of interest" description="Disordered" evidence="1">
    <location>
        <begin position="1"/>
        <end position="146"/>
    </location>
</feature>
<feature type="compositionally biased region" description="Polar residues" evidence="1">
    <location>
        <begin position="269"/>
        <end position="294"/>
    </location>
</feature>
<evidence type="ECO:0000313" key="3">
    <source>
        <dbReference type="Proteomes" id="UP000007799"/>
    </source>
</evidence>
<feature type="region of interest" description="Disordered" evidence="1">
    <location>
        <begin position="507"/>
        <end position="553"/>
    </location>
</feature>
<sequence length="646" mass="68074">MADDRQHPNQAPPTARTRGSHGHHGRGGTGGGGNGAGRRRERHEKLRLNKPKRAPPAPPPMSPGSTAGTTSTASTTSTTKQQPQQLQKAALPQRGDHGAGKQSQRTGNKQAPSPFSHSNPFNPFAQDMDAEEPLKPRATKGCRADDQFNTEVAFDTAGADGDAAANRGGNASADATRSGSCCASSYGRASSADDSWLEEAARMFSCSSASTPSARSSNGRISYNGASQDCPTTTTTTTTTTAAMAMEATTAIKTTASQSGSAVLPTRPSPSQALSTLQHHQQAQSRSTGATASSPAAVERPGDQAATDHHAHDRRVGSANGHSNSGSSGASTGTSSSPSRRASPAQDAASSAQRHQPRVLIRDGKPVVMHAAIDNLTMEQRLQVLLAVKDGVLSQDEALTLAKEIEDAVLANDSTRVQELLRKTRPPMITSKDIVIPTDGPDNAGPQATSTSQVQEDIDAECLAMLSNSQRLKLLQSVASGEMTMTQALAAAQTQIEAAKWLHDVTVSTTPPSRRRSFLRHLSLSSTKRPQQQPRPQRRRSAESQRHLRTAVSEPAVRFDLDDRTVGVIRIPPTKDGHRIRGDGCSHAPGADDGDGGDGDSANDDNNDSEDDDDDDFGLTQLPSFDSEEEDFAAGIEVTPIASKRP</sequence>
<feature type="region of interest" description="Disordered" evidence="1">
    <location>
        <begin position="159"/>
        <end position="188"/>
    </location>
</feature>
<evidence type="ECO:0000313" key="2">
    <source>
        <dbReference type="EMBL" id="EGD72798.1"/>
    </source>
</evidence>
<feature type="region of interest" description="Disordered" evidence="1">
    <location>
        <begin position="204"/>
        <end position="235"/>
    </location>
</feature>
<dbReference type="RefSeq" id="XP_004994621.1">
    <property type="nucleotide sequence ID" value="XM_004994564.1"/>
</dbReference>
<dbReference type="EMBL" id="GL832964">
    <property type="protein sequence ID" value="EGD72798.1"/>
    <property type="molecule type" value="Genomic_DNA"/>
</dbReference>
<organism evidence="3">
    <name type="scientific">Salpingoeca rosetta (strain ATCC 50818 / BSB-021)</name>
    <dbReference type="NCBI Taxonomy" id="946362"/>
    <lineage>
        <taxon>Eukaryota</taxon>
        <taxon>Choanoflagellata</taxon>
        <taxon>Craspedida</taxon>
        <taxon>Salpingoecidae</taxon>
        <taxon>Salpingoeca</taxon>
    </lineage>
</organism>
<reference evidence="2" key="1">
    <citation type="submission" date="2009-08" db="EMBL/GenBank/DDBJ databases">
        <title>Annotation of Salpingoeca rosetta.</title>
        <authorList>
            <consortium name="The Broad Institute Genome Sequencing Platform"/>
            <person name="Russ C."/>
            <person name="Cuomo C."/>
            <person name="Burger G."/>
            <person name="Gray M.W."/>
            <person name="Holland P.W.H."/>
            <person name="King N."/>
            <person name="Lang F.B.F."/>
            <person name="Roger A.J."/>
            <person name="Ruiz-Trillo I."/>
            <person name="Young S.K."/>
            <person name="Zeng Q."/>
            <person name="Gargeya S."/>
            <person name="Alvarado L."/>
            <person name="Berlin A."/>
            <person name="Chapman S.B."/>
            <person name="Chen Z."/>
            <person name="Freedman E."/>
            <person name="Gellesch M."/>
            <person name="Goldberg J."/>
            <person name="Griggs A."/>
            <person name="Gujja S."/>
            <person name="Heilman E."/>
            <person name="Heiman D."/>
            <person name="Howarth C."/>
            <person name="Mehta T."/>
            <person name="Neiman D."/>
            <person name="Pearson M."/>
            <person name="Roberts A."/>
            <person name="Saif S."/>
            <person name="Shea T."/>
            <person name="Shenoy N."/>
            <person name="Sisk P."/>
            <person name="Stolte C."/>
            <person name="Sykes S."/>
            <person name="White J."/>
            <person name="Yandava C."/>
            <person name="Haas B."/>
            <person name="Nusbaum C."/>
            <person name="Birren B."/>
        </authorList>
    </citation>
    <scope>NUCLEOTIDE SEQUENCE [LARGE SCALE GENOMIC DNA]</scope>
    <source>
        <strain evidence="2">ATCC 50818</strain>
    </source>
</reference>
<dbReference type="KEGG" id="sre:PTSG_04525"/>
<feature type="compositionally biased region" description="Low complexity" evidence="1">
    <location>
        <begin position="317"/>
        <end position="353"/>
    </location>
</feature>
<dbReference type="GeneID" id="16075204"/>